<evidence type="ECO:0000313" key="1">
    <source>
        <dbReference type="EMBL" id="VDI27511.1"/>
    </source>
</evidence>
<name>A0A8B6E297_MYTGA</name>
<dbReference type="AlphaFoldDB" id="A0A8B6E297"/>
<organism evidence="1 2">
    <name type="scientific">Mytilus galloprovincialis</name>
    <name type="common">Mediterranean mussel</name>
    <dbReference type="NCBI Taxonomy" id="29158"/>
    <lineage>
        <taxon>Eukaryota</taxon>
        <taxon>Metazoa</taxon>
        <taxon>Spiralia</taxon>
        <taxon>Lophotrochozoa</taxon>
        <taxon>Mollusca</taxon>
        <taxon>Bivalvia</taxon>
        <taxon>Autobranchia</taxon>
        <taxon>Pteriomorphia</taxon>
        <taxon>Mytilida</taxon>
        <taxon>Mytiloidea</taxon>
        <taxon>Mytilidae</taxon>
        <taxon>Mytilinae</taxon>
        <taxon>Mytilus</taxon>
    </lineage>
</organism>
<dbReference type="EMBL" id="UYJE01004380">
    <property type="protein sequence ID" value="VDI27511.1"/>
    <property type="molecule type" value="Genomic_DNA"/>
</dbReference>
<comment type="caution">
    <text evidence="1">The sequence shown here is derived from an EMBL/GenBank/DDBJ whole genome shotgun (WGS) entry which is preliminary data.</text>
</comment>
<protein>
    <submittedName>
        <fullName evidence="1">Uncharacterized protein</fullName>
    </submittedName>
</protein>
<dbReference type="OrthoDB" id="5406275at2759"/>
<accession>A0A8B6E297</accession>
<dbReference type="PANTHER" id="PTHR33488">
    <property type="entry name" value="ZGC:162509"/>
    <property type="match status" value="1"/>
</dbReference>
<evidence type="ECO:0000313" key="2">
    <source>
        <dbReference type="Proteomes" id="UP000596742"/>
    </source>
</evidence>
<gene>
    <name evidence="1" type="ORF">MGAL_10B067189</name>
</gene>
<dbReference type="PANTHER" id="PTHR33488:SF2">
    <property type="entry name" value="EARLY ENDOSOME ANTIGEN 1-LIKE"/>
    <property type="match status" value="1"/>
</dbReference>
<reference evidence="1" key="1">
    <citation type="submission" date="2018-11" db="EMBL/GenBank/DDBJ databases">
        <authorList>
            <person name="Alioto T."/>
            <person name="Alioto T."/>
        </authorList>
    </citation>
    <scope>NUCLEOTIDE SEQUENCE</scope>
</reference>
<keyword evidence="2" id="KW-1185">Reference proteome</keyword>
<dbReference type="Proteomes" id="UP000596742">
    <property type="component" value="Unassembled WGS sequence"/>
</dbReference>
<proteinExistence type="predicted"/>
<sequence length="101" mass="11257">MALSTINTVCHFEDFLSPAPATVAILGQLMAICTTTDFSLANKEPKDGFKYVKYPDSFRACLVQISLSGCDTFTNAHTHMDKIRLYITQFQGNVKDLFKPC</sequence>